<organism evidence="2 3">
    <name type="scientific">Tepidimonas sediminis</name>
    <dbReference type="NCBI Taxonomy" id="2588941"/>
    <lineage>
        <taxon>Bacteria</taxon>
        <taxon>Pseudomonadati</taxon>
        <taxon>Pseudomonadota</taxon>
        <taxon>Betaproteobacteria</taxon>
        <taxon>Burkholderiales</taxon>
        <taxon>Tepidimonas</taxon>
    </lineage>
</organism>
<sequence length="514" mass="53864">MTGDSSILRCAKRVGLVIALVSHGAWAAEGAPRGAEAPPLREGRWVATYESWQLPAGETMGMVGGRMLWGLGDGWHAGPATYGAVRGQRGGFITLGLEAERQWTLGAGWTANAGVFVGGGGGRGGLELAGGGLMLRTHVGLDWAFTPRDRLGVGLSHVRFPSEGAIRSTQPYLRYEHRFDAALTLGWSSQAPANWAPLAWKEHGLALRWRRMKPDASSSRVEGGRVQQFDLLGVAWTAHPWGDGRWLGLAADGALGGGSAGYMQILAQAGWRQNLGSGAHGGLWVAAGPAGGGGVDTGGGLLTEIGVGFAQRIHRDWLVEVGWVRQRAPGGRFDADGWQVGLRYQPGVSGETGTDWTGRPLRVRALHQTYRGQNRAWRSFDADEAVQLAGLAVDAVIGRAPGGAFGYVTGQGVAAHTGRAGAYMAGLVGAGVSVPLAQRWSLEAEGLFGAAGGGGLRTGGGLVGQWQVGLGWRLGRHWSATLSAGQLRAFNGDLRARLVGVALTYDATAWVPGR</sequence>
<evidence type="ECO:0000313" key="2">
    <source>
        <dbReference type="EMBL" id="TSE23011.1"/>
    </source>
</evidence>
<dbReference type="AlphaFoldDB" id="A0A554WHF4"/>
<dbReference type="OrthoDB" id="8885130at2"/>
<proteinExistence type="predicted"/>
<comment type="caution">
    <text evidence="2">The sequence shown here is derived from an EMBL/GenBank/DDBJ whole genome shotgun (WGS) entry which is preliminary data.</text>
</comment>
<keyword evidence="3" id="KW-1185">Reference proteome</keyword>
<protein>
    <recommendedName>
        <fullName evidence="4">Capsule assembly protein Wzi</fullName>
    </recommendedName>
</protein>
<dbReference type="Proteomes" id="UP000320225">
    <property type="component" value="Unassembled WGS sequence"/>
</dbReference>
<evidence type="ECO:0000256" key="1">
    <source>
        <dbReference type="SAM" id="SignalP"/>
    </source>
</evidence>
<name>A0A554WHF4_9BURK</name>
<feature type="chain" id="PRO_5021951689" description="Capsule assembly protein Wzi" evidence="1">
    <location>
        <begin position="28"/>
        <end position="514"/>
    </location>
</feature>
<accession>A0A554WHF4</accession>
<keyword evidence="1" id="KW-0732">Signal</keyword>
<gene>
    <name evidence="2" type="ORF">Tsedi_02306</name>
</gene>
<feature type="signal peptide" evidence="1">
    <location>
        <begin position="1"/>
        <end position="27"/>
    </location>
</feature>
<dbReference type="RefSeq" id="WP_143896790.1">
    <property type="nucleotide sequence ID" value="NZ_VJND01000020.1"/>
</dbReference>
<evidence type="ECO:0000313" key="3">
    <source>
        <dbReference type="Proteomes" id="UP000320225"/>
    </source>
</evidence>
<reference evidence="2 3" key="1">
    <citation type="submission" date="2019-07" db="EMBL/GenBank/DDBJ databases">
        <title>Tepidimonas sediminis YIM 72259 draft genome.</title>
        <authorList>
            <person name="Da Costa M.S."/>
            <person name="Froufe H.J.C."/>
            <person name="Egas C."/>
            <person name="Albuquerque L."/>
        </authorList>
    </citation>
    <scope>NUCLEOTIDE SEQUENCE [LARGE SCALE GENOMIC DNA]</scope>
    <source>
        <strain evidence="2 3">YIM 72259</strain>
    </source>
</reference>
<evidence type="ECO:0008006" key="4">
    <source>
        <dbReference type="Google" id="ProtNLM"/>
    </source>
</evidence>
<dbReference type="EMBL" id="VJND01000020">
    <property type="protein sequence ID" value="TSE23011.1"/>
    <property type="molecule type" value="Genomic_DNA"/>
</dbReference>